<dbReference type="PANTHER" id="PTHR35337">
    <property type="entry name" value="SLR1478 PROTEIN"/>
    <property type="match status" value="1"/>
</dbReference>
<accession>A0A0B2AHE5</accession>
<dbReference type="AlphaFoldDB" id="A0A0B2AHE5"/>
<dbReference type="Proteomes" id="UP000030982">
    <property type="component" value="Unassembled WGS sequence"/>
</dbReference>
<gene>
    <name evidence="3" type="ORF">LK10_17270</name>
</gene>
<evidence type="ECO:0000256" key="2">
    <source>
        <dbReference type="SAM" id="SignalP"/>
    </source>
</evidence>
<keyword evidence="2" id="KW-0732">Signal</keyword>
<dbReference type="InterPro" id="IPR002798">
    <property type="entry name" value="SpoIIM-like"/>
</dbReference>
<dbReference type="RefSeq" id="WP_043126342.1">
    <property type="nucleotide sequence ID" value="NZ_JTDL01000144.1"/>
</dbReference>
<dbReference type="STRING" id="1338436.LK10_17270"/>
<protein>
    <recommendedName>
        <fullName evidence="5">Stage II sporulation protein M</fullName>
    </recommendedName>
</protein>
<proteinExistence type="predicted"/>
<dbReference type="EMBL" id="JTDL01000144">
    <property type="protein sequence ID" value="KHL01183.1"/>
    <property type="molecule type" value="Genomic_DNA"/>
</dbReference>
<comment type="caution">
    <text evidence="3">The sequence shown here is derived from an EMBL/GenBank/DDBJ whole genome shotgun (WGS) entry which is preliminary data.</text>
</comment>
<keyword evidence="1" id="KW-1133">Transmembrane helix</keyword>
<evidence type="ECO:0008006" key="5">
    <source>
        <dbReference type="Google" id="ProtNLM"/>
    </source>
</evidence>
<dbReference type="OrthoDB" id="4942100at2"/>
<keyword evidence="1" id="KW-0472">Membrane</keyword>
<sequence>MMGSAKEIASQSWPYALALSLALLAAGAAIGAQADVGLALDAPSPDPQGTEWTEAFVKVLLNNASTGALLYAGAATAGTATLIVWPIVAAYIGATFRASAGAVGVENVVGTIWPYAPLEFVGMCLAAAAGLMPLVSGLRAAFEPQSVGPARAYAREIPSTLKVFLASLTLIALAAAVEAAVIAF</sequence>
<keyword evidence="1" id="KW-0812">Transmembrane</keyword>
<evidence type="ECO:0000256" key="1">
    <source>
        <dbReference type="SAM" id="Phobius"/>
    </source>
</evidence>
<evidence type="ECO:0000313" key="4">
    <source>
        <dbReference type="Proteomes" id="UP000030982"/>
    </source>
</evidence>
<feature type="chain" id="PRO_5002066216" description="Stage II sporulation protein M" evidence="2">
    <location>
        <begin position="35"/>
        <end position="184"/>
    </location>
</feature>
<reference evidence="3 4" key="1">
    <citation type="submission" date="2014-09" db="EMBL/GenBank/DDBJ databases">
        <title>Genome sequence of Sinomonas sp. MUSC 117.</title>
        <authorList>
            <person name="Lee L.-H."/>
        </authorList>
    </citation>
    <scope>NUCLEOTIDE SEQUENCE [LARGE SCALE GENOMIC DNA]</scope>
    <source>
        <strain evidence="3 4">MUSC 117</strain>
    </source>
</reference>
<feature type="transmembrane region" description="Helical" evidence="1">
    <location>
        <begin position="163"/>
        <end position="183"/>
    </location>
</feature>
<dbReference type="Pfam" id="PF01944">
    <property type="entry name" value="SpoIIM"/>
    <property type="match status" value="1"/>
</dbReference>
<organism evidence="3 4">
    <name type="scientific">Sinomonas humi</name>
    <dbReference type="NCBI Taxonomy" id="1338436"/>
    <lineage>
        <taxon>Bacteria</taxon>
        <taxon>Bacillati</taxon>
        <taxon>Actinomycetota</taxon>
        <taxon>Actinomycetes</taxon>
        <taxon>Micrococcales</taxon>
        <taxon>Micrococcaceae</taxon>
        <taxon>Sinomonas</taxon>
    </lineage>
</organism>
<keyword evidence="4" id="KW-1185">Reference proteome</keyword>
<evidence type="ECO:0000313" key="3">
    <source>
        <dbReference type="EMBL" id="KHL01183.1"/>
    </source>
</evidence>
<feature type="signal peptide" evidence="2">
    <location>
        <begin position="1"/>
        <end position="34"/>
    </location>
</feature>
<dbReference type="PANTHER" id="PTHR35337:SF1">
    <property type="entry name" value="SLR1478 PROTEIN"/>
    <property type="match status" value="1"/>
</dbReference>
<name>A0A0B2AHE5_9MICC</name>